<dbReference type="AlphaFoldDB" id="A0A919BLY9"/>
<evidence type="ECO:0000259" key="1">
    <source>
        <dbReference type="PROSITE" id="PS51819"/>
    </source>
</evidence>
<dbReference type="InterPro" id="IPR037523">
    <property type="entry name" value="VOC_core"/>
</dbReference>
<evidence type="ECO:0000313" key="3">
    <source>
        <dbReference type="Proteomes" id="UP000623842"/>
    </source>
</evidence>
<protein>
    <submittedName>
        <fullName evidence="2">Glyoxalase</fullName>
    </submittedName>
</protein>
<name>A0A919BLY9_9GAMM</name>
<dbReference type="RefSeq" id="WP_189771204.1">
    <property type="nucleotide sequence ID" value="NZ_BNCK01000005.1"/>
</dbReference>
<dbReference type="Proteomes" id="UP000623842">
    <property type="component" value="Unassembled WGS sequence"/>
</dbReference>
<dbReference type="InterPro" id="IPR052164">
    <property type="entry name" value="Anthracycline_SecMetBiosynth"/>
</dbReference>
<dbReference type="Gene3D" id="3.10.180.10">
    <property type="entry name" value="2,3-Dihydroxybiphenyl 1,2-Dioxygenase, domain 1"/>
    <property type="match status" value="1"/>
</dbReference>
<dbReference type="SUPFAM" id="SSF54593">
    <property type="entry name" value="Glyoxalase/Bleomycin resistance protein/Dihydroxybiphenyl dioxygenase"/>
    <property type="match status" value="1"/>
</dbReference>
<accession>A0A919BLY9</accession>
<proteinExistence type="predicted"/>
<keyword evidence="3" id="KW-1185">Reference proteome</keyword>
<organism evidence="2 3">
    <name type="scientific">Thalassotalea marina</name>
    <dbReference type="NCBI Taxonomy" id="1673741"/>
    <lineage>
        <taxon>Bacteria</taxon>
        <taxon>Pseudomonadati</taxon>
        <taxon>Pseudomonadota</taxon>
        <taxon>Gammaproteobacteria</taxon>
        <taxon>Alteromonadales</taxon>
        <taxon>Colwelliaceae</taxon>
        <taxon>Thalassotalea</taxon>
    </lineage>
</organism>
<gene>
    <name evidence="2" type="ORF">GCM10017161_25690</name>
</gene>
<dbReference type="InterPro" id="IPR029068">
    <property type="entry name" value="Glyas_Bleomycin-R_OHBP_Dase"/>
</dbReference>
<comment type="caution">
    <text evidence="2">The sequence shown here is derived from an EMBL/GenBank/DDBJ whole genome shotgun (WGS) entry which is preliminary data.</text>
</comment>
<dbReference type="Pfam" id="PF00903">
    <property type="entry name" value="Glyoxalase"/>
    <property type="match status" value="1"/>
</dbReference>
<reference evidence="2" key="2">
    <citation type="submission" date="2020-09" db="EMBL/GenBank/DDBJ databases">
        <authorList>
            <person name="Sun Q."/>
            <person name="Kim S."/>
        </authorList>
    </citation>
    <scope>NUCLEOTIDE SEQUENCE</scope>
    <source>
        <strain evidence="2">KCTC 42731</strain>
    </source>
</reference>
<dbReference type="PANTHER" id="PTHR33993">
    <property type="entry name" value="GLYOXALASE-RELATED"/>
    <property type="match status" value="1"/>
</dbReference>
<dbReference type="CDD" id="cd07247">
    <property type="entry name" value="SgaA_N_like"/>
    <property type="match status" value="1"/>
</dbReference>
<dbReference type="PANTHER" id="PTHR33993:SF1">
    <property type="entry name" value="GLYOXALASE FAMILY PROTEIN"/>
    <property type="match status" value="1"/>
</dbReference>
<feature type="domain" description="VOC" evidence="1">
    <location>
        <begin position="6"/>
        <end position="116"/>
    </location>
</feature>
<reference evidence="2" key="1">
    <citation type="journal article" date="2014" name="Int. J. Syst. Evol. Microbiol.">
        <title>Complete genome sequence of Corynebacterium casei LMG S-19264T (=DSM 44701T), isolated from a smear-ripened cheese.</title>
        <authorList>
            <consortium name="US DOE Joint Genome Institute (JGI-PGF)"/>
            <person name="Walter F."/>
            <person name="Albersmeier A."/>
            <person name="Kalinowski J."/>
            <person name="Ruckert C."/>
        </authorList>
    </citation>
    <scope>NUCLEOTIDE SEQUENCE</scope>
    <source>
        <strain evidence="2">KCTC 42731</strain>
    </source>
</reference>
<dbReference type="EMBL" id="BNCK01000005">
    <property type="protein sequence ID" value="GHF96199.1"/>
    <property type="molecule type" value="Genomic_DNA"/>
</dbReference>
<sequence>MSNHEKINYIELPTRNIKAVKEFYANVFNWQFTDYGPEYTAFSQAGIDGGFFVSERSCNTAQGSALVVLYSDSLEQTQAKIEQAGGTIVQEIFSFPGGRRFHFSDPTGNELAVWSDKGLED</sequence>
<dbReference type="PROSITE" id="PS51819">
    <property type="entry name" value="VOC"/>
    <property type="match status" value="1"/>
</dbReference>
<evidence type="ECO:0000313" key="2">
    <source>
        <dbReference type="EMBL" id="GHF96199.1"/>
    </source>
</evidence>
<dbReference type="InterPro" id="IPR004360">
    <property type="entry name" value="Glyas_Fos-R_dOase_dom"/>
</dbReference>